<reference evidence="1" key="1">
    <citation type="submission" date="2024-01" db="EMBL/GenBank/DDBJ databases">
        <authorList>
            <person name="Webb A."/>
        </authorList>
    </citation>
    <scope>NUCLEOTIDE SEQUENCE</scope>
    <source>
        <strain evidence="1">Pm1</strain>
    </source>
</reference>
<sequence>MPTLAVYSPSKQRFATNVGIFDELSATAFLKSVLSGKEHCSGLVGVPELGRDECLFDEIQGAALEQAMSLKMTETLTTC</sequence>
<dbReference type="EMBL" id="CAKLBY020000224">
    <property type="protein sequence ID" value="CAK7936260.1"/>
    <property type="molecule type" value="Genomic_DNA"/>
</dbReference>
<evidence type="ECO:0000313" key="2">
    <source>
        <dbReference type="Proteomes" id="UP001162060"/>
    </source>
</evidence>
<dbReference type="Proteomes" id="UP001162060">
    <property type="component" value="Unassembled WGS sequence"/>
</dbReference>
<gene>
    <name evidence="1" type="ORF">PM001_LOCUS21410</name>
</gene>
<evidence type="ECO:0000313" key="1">
    <source>
        <dbReference type="EMBL" id="CAK7936260.1"/>
    </source>
</evidence>
<name>A0AAV1UP15_9STRA</name>
<organism evidence="1 2">
    <name type="scientific">Peronospora matthiolae</name>
    <dbReference type="NCBI Taxonomy" id="2874970"/>
    <lineage>
        <taxon>Eukaryota</taxon>
        <taxon>Sar</taxon>
        <taxon>Stramenopiles</taxon>
        <taxon>Oomycota</taxon>
        <taxon>Peronosporomycetes</taxon>
        <taxon>Peronosporales</taxon>
        <taxon>Peronosporaceae</taxon>
        <taxon>Peronospora</taxon>
    </lineage>
</organism>
<dbReference type="AlphaFoldDB" id="A0AAV1UP15"/>
<comment type="caution">
    <text evidence="1">The sequence shown here is derived from an EMBL/GenBank/DDBJ whole genome shotgun (WGS) entry which is preliminary data.</text>
</comment>
<proteinExistence type="predicted"/>
<protein>
    <submittedName>
        <fullName evidence="1">Uncharacterized protein</fullName>
    </submittedName>
</protein>
<accession>A0AAV1UP15</accession>